<dbReference type="Proteomes" id="UP001327560">
    <property type="component" value="Chromosome 6"/>
</dbReference>
<dbReference type="EMBL" id="CP136895">
    <property type="protein sequence ID" value="WOL10193.1"/>
    <property type="molecule type" value="Genomic_DNA"/>
</dbReference>
<dbReference type="InterPro" id="IPR000679">
    <property type="entry name" value="Znf_GATA"/>
</dbReference>
<dbReference type="InterPro" id="IPR013088">
    <property type="entry name" value="Znf_NHR/GATA"/>
</dbReference>
<dbReference type="Pfam" id="PF00320">
    <property type="entry name" value="GATA"/>
    <property type="match status" value="1"/>
</dbReference>
<evidence type="ECO:0000256" key="3">
    <source>
        <dbReference type="ARBA" id="ARBA00022771"/>
    </source>
</evidence>
<dbReference type="GO" id="GO:0005634">
    <property type="term" value="C:nucleus"/>
    <property type="evidence" value="ECO:0007669"/>
    <property type="project" value="TreeGrafter"/>
</dbReference>
<evidence type="ECO:0000259" key="8">
    <source>
        <dbReference type="PROSITE" id="PS50114"/>
    </source>
</evidence>
<dbReference type="AlphaFoldDB" id="A0AAQ3KNJ4"/>
<evidence type="ECO:0000256" key="5">
    <source>
        <dbReference type="ARBA" id="ARBA00023159"/>
    </source>
</evidence>
<protein>
    <submittedName>
        <fullName evidence="9">GATA transcription factor 4-like</fullName>
    </submittedName>
</protein>
<dbReference type="FunFam" id="3.30.50.10:FF:000018">
    <property type="entry name" value="GATA transcription factor"/>
    <property type="match status" value="1"/>
</dbReference>
<accession>A0AAQ3KNJ4</accession>
<dbReference type="GO" id="GO:0043565">
    <property type="term" value="F:sequence-specific DNA binding"/>
    <property type="evidence" value="ECO:0007669"/>
    <property type="project" value="InterPro"/>
</dbReference>
<proteinExistence type="inferred from homology"/>
<dbReference type="GO" id="GO:0030154">
    <property type="term" value="P:cell differentiation"/>
    <property type="evidence" value="ECO:0007669"/>
    <property type="project" value="TreeGrafter"/>
</dbReference>
<evidence type="ECO:0000256" key="7">
    <source>
        <dbReference type="SAM" id="MobiDB-lite"/>
    </source>
</evidence>
<feature type="compositionally biased region" description="Basic and acidic residues" evidence="7">
    <location>
        <begin position="217"/>
        <end position="226"/>
    </location>
</feature>
<keyword evidence="4" id="KW-0862">Zinc</keyword>
<sequence length="327" mass="35410">MAWEWEMKRGLEFGMGMGDGATFSTTISSSVTVAQFESAPSPTYIHCPPPADDALLIDDILDFSGHDLLPSTFAMPSAATADSQFFAHFSPDANQSLPGEVNSSFRPQQGSFDFHIPREEAAELEWLSQLVEDSFSDVPCQFTGLAAASGDNQPHVDEGITGDAARSKRPRTGNATDVWSALTQPPQASPASSSSSSDLPSHKPNWTIDNGFNSTGDKGKKEKEGGASRCTHCASEKTPQWRTGPLGPKTLCNACGVRYKSGRLVPEYRPAASPTFVLSQHSNSHRKVMELRRQKELLLFRHENQLPSTSSSAITRSELLLDGYGVC</sequence>
<keyword evidence="5" id="KW-0010">Activator</keyword>
<dbReference type="PANTHER" id="PTHR45658">
    <property type="entry name" value="GATA TRANSCRIPTION FACTOR"/>
    <property type="match status" value="1"/>
</dbReference>
<dbReference type="InterPro" id="IPR051140">
    <property type="entry name" value="GATA_TF"/>
</dbReference>
<comment type="similarity">
    <text evidence="1">Belongs to the type IV zinc-finger family. Class A subfamily.</text>
</comment>
<evidence type="ECO:0000256" key="2">
    <source>
        <dbReference type="ARBA" id="ARBA00022723"/>
    </source>
</evidence>
<keyword evidence="3 6" id="KW-0863">Zinc-finger</keyword>
<dbReference type="GO" id="GO:0006355">
    <property type="term" value="P:regulation of DNA-templated transcription"/>
    <property type="evidence" value="ECO:0007669"/>
    <property type="project" value="InterPro"/>
</dbReference>
<evidence type="ECO:0000256" key="1">
    <source>
        <dbReference type="ARBA" id="ARBA00005694"/>
    </source>
</evidence>
<dbReference type="PANTHER" id="PTHR45658:SF46">
    <property type="entry name" value="GATA TRANSCRIPTION FACTOR 4"/>
    <property type="match status" value="1"/>
</dbReference>
<feature type="compositionally biased region" description="Low complexity" evidence="7">
    <location>
        <begin position="180"/>
        <end position="199"/>
    </location>
</feature>
<evidence type="ECO:0000256" key="4">
    <source>
        <dbReference type="ARBA" id="ARBA00022833"/>
    </source>
</evidence>
<dbReference type="GO" id="GO:0008270">
    <property type="term" value="F:zinc ion binding"/>
    <property type="evidence" value="ECO:0007669"/>
    <property type="project" value="UniProtKB-KW"/>
</dbReference>
<evidence type="ECO:0000256" key="6">
    <source>
        <dbReference type="PROSITE-ProRule" id="PRU00094"/>
    </source>
</evidence>
<keyword evidence="2" id="KW-0479">Metal-binding</keyword>
<name>A0AAQ3KNJ4_9LILI</name>
<dbReference type="PROSITE" id="PS50114">
    <property type="entry name" value="GATA_ZN_FINGER_2"/>
    <property type="match status" value="1"/>
</dbReference>
<reference evidence="9 10" key="1">
    <citation type="submission" date="2023-10" db="EMBL/GenBank/DDBJ databases">
        <title>Chromosome-scale genome assembly provides insights into flower coloration mechanisms of Canna indica.</title>
        <authorList>
            <person name="Li C."/>
        </authorList>
    </citation>
    <scope>NUCLEOTIDE SEQUENCE [LARGE SCALE GENOMIC DNA]</scope>
    <source>
        <tissue evidence="9">Flower</tissue>
    </source>
</reference>
<feature type="domain" description="GATA-type" evidence="8">
    <location>
        <begin position="224"/>
        <end position="260"/>
    </location>
</feature>
<evidence type="ECO:0000313" key="9">
    <source>
        <dbReference type="EMBL" id="WOL10193.1"/>
    </source>
</evidence>
<dbReference type="PROSITE" id="PS00344">
    <property type="entry name" value="GATA_ZN_FINGER_1"/>
    <property type="match status" value="1"/>
</dbReference>
<feature type="region of interest" description="Disordered" evidence="7">
    <location>
        <begin position="146"/>
        <end position="238"/>
    </location>
</feature>
<dbReference type="Gene3D" id="3.30.50.10">
    <property type="entry name" value="Erythroid Transcription Factor GATA-1, subunit A"/>
    <property type="match status" value="1"/>
</dbReference>
<dbReference type="SMART" id="SM00401">
    <property type="entry name" value="ZnF_GATA"/>
    <property type="match status" value="1"/>
</dbReference>
<organism evidence="9 10">
    <name type="scientific">Canna indica</name>
    <name type="common">Indian-shot</name>
    <dbReference type="NCBI Taxonomy" id="4628"/>
    <lineage>
        <taxon>Eukaryota</taxon>
        <taxon>Viridiplantae</taxon>
        <taxon>Streptophyta</taxon>
        <taxon>Embryophyta</taxon>
        <taxon>Tracheophyta</taxon>
        <taxon>Spermatophyta</taxon>
        <taxon>Magnoliopsida</taxon>
        <taxon>Liliopsida</taxon>
        <taxon>Zingiberales</taxon>
        <taxon>Cannaceae</taxon>
        <taxon>Canna</taxon>
    </lineage>
</organism>
<keyword evidence="10" id="KW-1185">Reference proteome</keyword>
<dbReference type="CDD" id="cd00202">
    <property type="entry name" value="ZnF_GATA"/>
    <property type="match status" value="1"/>
</dbReference>
<dbReference type="SUPFAM" id="SSF57716">
    <property type="entry name" value="Glucocorticoid receptor-like (DNA-binding domain)"/>
    <property type="match status" value="1"/>
</dbReference>
<gene>
    <name evidence="9" type="ORF">Cni_G18947</name>
</gene>
<evidence type="ECO:0000313" key="10">
    <source>
        <dbReference type="Proteomes" id="UP001327560"/>
    </source>
</evidence>